<feature type="transmembrane region" description="Helical" evidence="1">
    <location>
        <begin position="65"/>
        <end position="82"/>
    </location>
</feature>
<keyword evidence="1" id="KW-0812">Transmembrane</keyword>
<proteinExistence type="predicted"/>
<dbReference type="EMBL" id="JACOPR010000003">
    <property type="protein sequence ID" value="MBC5730262.1"/>
    <property type="molecule type" value="Genomic_DNA"/>
</dbReference>
<keyword evidence="1" id="KW-0472">Membrane</keyword>
<gene>
    <name evidence="2" type="ORF">H8S34_05355</name>
</gene>
<evidence type="ECO:0000313" key="2">
    <source>
        <dbReference type="EMBL" id="MBC5730262.1"/>
    </source>
</evidence>
<reference evidence="2 3" key="1">
    <citation type="submission" date="2020-08" db="EMBL/GenBank/DDBJ databases">
        <title>Genome public.</title>
        <authorList>
            <person name="Liu C."/>
            <person name="Sun Q."/>
        </authorList>
    </citation>
    <scope>NUCLEOTIDE SEQUENCE [LARGE SCALE GENOMIC DNA]</scope>
    <source>
        <strain evidence="2 3">New-38</strain>
    </source>
</reference>
<feature type="transmembrane region" description="Helical" evidence="1">
    <location>
        <begin position="39"/>
        <end position="58"/>
    </location>
</feature>
<keyword evidence="1" id="KW-1133">Transmembrane helix</keyword>
<protein>
    <submittedName>
        <fullName evidence="2">Uncharacterized protein</fullName>
    </submittedName>
</protein>
<feature type="transmembrane region" description="Helical" evidence="1">
    <location>
        <begin position="12"/>
        <end position="33"/>
    </location>
</feature>
<dbReference type="Proteomes" id="UP000660021">
    <property type="component" value="Unassembled WGS sequence"/>
</dbReference>
<sequence>MEPKHQEQHENIVTGLIGAFLGSLIGVACIVAIGQLGYVASVSGVVMGVCTIKGYSLLGGKTSRKGVIIAAILIIAMTYFGYQLDYAVSVARVFEVDVFTAFQAIGDMLAKEYIDKTSYWIDLAMLYLFTILGATSSLWTAFRQSRSRRTAPETAQPYEDE</sequence>
<accession>A0ABR7HS51</accession>
<dbReference type="PROSITE" id="PS51257">
    <property type="entry name" value="PROKAR_LIPOPROTEIN"/>
    <property type="match status" value="1"/>
</dbReference>
<evidence type="ECO:0000256" key="1">
    <source>
        <dbReference type="SAM" id="Phobius"/>
    </source>
</evidence>
<feature type="transmembrane region" description="Helical" evidence="1">
    <location>
        <begin position="119"/>
        <end position="142"/>
    </location>
</feature>
<evidence type="ECO:0000313" key="3">
    <source>
        <dbReference type="Proteomes" id="UP000660021"/>
    </source>
</evidence>
<name>A0ABR7HS51_9FIRM</name>
<organism evidence="2 3">
    <name type="scientific">Pseudoflavonifractor hominis</name>
    <dbReference type="NCBI Taxonomy" id="2763059"/>
    <lineage>
        <taxon>Bacteria</taxon>
        <taxon>Bacillati</taxon>
        <taxon>Bacillota</taxon>
        <taxon>Clostridia</taxon>
        <taxon>Eubacteriales</taxon>
        <taxon>Oscillospiraceae</taxon>
        <taxon>Pseudoflavonifractor</taxon>
    </lineage>
</organism>
<keyword evidence="3" id="KW-1185">Reference proteome</keyword>
<comment type="caution">
    <text evidence="2">The sequence shown here is derived from an EMBL/GenBank/DDBJ whole genome shotgun (WGS) entry which is preliminary data.</text>
</comment>
<dbReference type="RefSeq" id="WP_186963261.1">
    <property type="nucleotide sequence ID" value="NZ_JACOPR010000003.1"/>
</dbReference>